<dbReference type="Pfam" id="PF08877">
    <property type="entry name" value="MepB-like"/>
    <property type="match status" value="1"/>
</dbReference>
<gene>
    <name evidence="1" type="ORF">SAMN05660845_1784</name>
</gene>
<dbReference type="RefSeq" id="WP_091476316.1">
    <property type="nucleotide sequence ID" value="NZ_FOJT01000004.1"/>
</dbReference>
<dbReference type="InterPro" id="IPR038231">
    <property type="entry name" value="MepB-like_sf"/>
</dbReference>
<dbReference type="Proteomes" id="UP000199604">
    <property type="component" value="Unassembled WGS sequence"/>
</dbReference>
<dbReference type="PIRSF" id="PIRSF032285">
    <property type="entry name" value="UCP032285"/>
    <property type="match status" value="1"/>
</dbReference>
<evidence type="ECO:0000313" key="2">
    <source>
        <dbReference type="Proteomes" id="UP000199604"/>
    </source>
</evidence>
<protein>
    <recommendedName>
        <fullName evidence="3">MepB protein</fullName>
    </recommendedName>
</protein>
<dbReference type="STRING" id="498292.SAMN05660845_1784"/>
<dbReference type="AlphaFoldDB" id="A0A1I0YHW1"/>
<accession>A0A1I0YHW1</accession>
<dbReference type="OrthoDB" id="4954833at2"/>
<name>A0A1I0YHW1_9FLAO</name>
<evidence type="ECO:0000313" key="1">
    <source>
        <dbReference type="EMBL" id="SFB13035.1"/>
    </source>
</evidence>
<organism evidence="1 2">
    <name type="scientific">Flavobacterium swingsii</name>
    <dbReference type="NCBI Taxonomy" id="498292"/>
    <lineage>
        <taxon>Bacteria</taxon>
        <taxon>Pseudomonadati</taxon>
        <taxon>Bacteroidota</taxon>
        <taxon>Flavobacteriia</taxon>
        <taxon>Flavobacteriales</taxon>
        <taxon>Flavobacteriaceae</taxon>
        <taxon>Flavobacterium</taxon>
    </lineage>
</organism>
<dbReference type="EMBL" id="FOJT01000004">
    <property type="protein sequence ID" value="SFB13035.1"/>
    <property type="molecule type" value="Genomic_DNA"/>
</dbReference>
<sequence>MNSILIDTKNSLYDQCSFELSNIEIEKESSEYSAHRFEINNLKVLFRQAKITPTKVGQFVTLWKRKKDKDPIEPFEITDTIDLFVINVKTEKRFGQFVFPKSVLIEKGIVSDKKEGKRAIRVYPPWDKTENKQAQKTQKWQLAYFLEIPFDKIININQAKTLYFQ</sequence>
<reference evidence="2" key="1">
    <citation type="submission" date="2016-10" db="EMBL/GenBank/DDBJ databases">
        <authorList>
            <person name="Varghese N."/>
            <person name="Submissions S."/>
        </authorList>
    </citation>
    <scope>NUCLEOTIDE SEQUENCE [LARGE SCALE GENOMIC DNA]</scope>
    <source>
        <strain evidence="2">DSM 21789</strain>
    </source>
</reference>
<keyword evidence="2" id="KW-1185">Reference proteome</keyword>
<evidence type="ECO:0008006" key="3">
    <source>
        <dbReference type="Google" id="ProtNLM"/>
    </source>
</evidence>
<dbReference type="Gene3D" id="3.40.1350.140">
    <property type="entry name" value="MepB-like"/>
    <property type="match status" value="1"/>
</dbReference>
<dbReference type="InterPro" id="IPR011235">
    <property type="entry name" value="MepB-like"/>
</dbReference>
<proteinExistence type="predicted"/>